<dbReference type="OrthoDB" id="6761572at2"/>
<sequence>MSLLLPPDATTLKNVQKLCEITDAYASSDELDALFVDAFKEIISWHRNNNKFYSKLTYDFDLEKLKSVDDLKELPFIHANFFKMHESVSVDKKNICEHLTSSGTSGQKSQMFFDEWSILSARRMVKFIYNEMGFNTPDQEANYLLLAYEPLKNFKVGTTNTNIFLTSFSKPKEVFFALRQTAGTHEFDRFGTVRKLQEYAEQNLPVRIHGFPSFMYFTLMQMKEMDIKVQLHPDSLVMFGGGWKGYANKEISKDELFSLINEYLGIRVSRIRDAYGSVEHSIPYIECKNHNLHVPIWSRLFVRDVKTLEVLDYGQSGFMNFVTPYITSVPAVSVMMGDLGVMHKPSECDCGAQTPFFEVLGRAGVSQNKSCAVSASELLKKREV</sequence>
<evidence type="ECO:0000313" key="2">
    <source>
        <dbReference type="EMBL" id="EQB34399.1"/>
    </source>
</evidence>
<evidence type="ECO:0000313" key="3">
    <source>
        <dbReference type="Proteomes" id="UP000015520"/>
    </source>
</evidence>
<gene>
    <name evidence="2" type="ORF">M947_10990</name>
</gene>
<accession>T0KCE5</accession>
<dbReference type="InterPro" id="IPR042099">
    <property type="entry name" value="ANL_N_sf"/>
</dbReference>
<dbReference type="Gene3D" id="3.40.50.12780">
    <property type="entry name" value="N-terminal domain of ligase-like"/>
    <property type="match status" value="1"/>
</dbReference>
<evidence type="ECO:0000259" key="1">
    <source>
        <dbReference type="Pfam" id="PF04443"/>
    </source>
</evidence>
<reference evidence="2 3" key="1">
    <citation type="submission" date="2013-07" db="EMBL/GenBank/DDBJ databases">
        <title>Sulfurimonas hongkongensis AST-10 Genome Sequencing.</title>
        <authorList>
            <person name="Cai L."/>
            <person name="Zhang T."/>
        </authorList>
    </citation>
    <scope>NUCLEOTIDE SEQUENCE [LARGE SCALE GENOMIC DNA]</scope>
    <source>
        <strain evidence="2 3">AST-10</strain>
    </source>
</reference>
<dbReference type="Proteomes" id="UP000015520">
    <property type="component" value="Unassembled WGS sequence"/>
</dbReference>
<dbReference type="Pfam" id="PF04443">
    <property type="entry name" value="LuxE"/>
    <property type="match status" value="1"/>
</dbReference>
<keyword evidence="3" id="KW-1185">Reference proteome</keyword>
<dbReference type="EMBL" id="AUPZ01000019">
    <property type="protein sequence ID" value="EQB34399.1"/>
    <property type="molecule type" value="Genomic_DNA"/>
</dbReference>
<proteinExistence type="predicted"/>
<protein>
    <recommendedName>
        <fullName evidence="1">Acyl-protein synthetase LuxE domain-containing protein</fullName>
    </recommendedName>
</protein>
<dbReference type="AlphaFoldDB" id="T0KCE5"/>
<dbReference type="GO" id="GO:0047474">
    <property type="term" value="F:long-chain fatty acid--protein ligase activity"/>
    <property type="evidence" value="ECO:0007669"/>
    <property type="project" value="InterPro"/>
</dbReference>
<dbReference type="GO" id="GO:0008218">
    <property type="term" value="P:bioluminescence"/>
    <property type="evidence" value="ECO:0007669"/>
    <property type="project" value="InterPro"/>
</dbReference>
<dbReference type="eggNOG" id="COG1541">
    <property type="taxonomic scope" value="Bacteria"/>
</dbReference>
<organism evidence="2 3">
    <name type="scientific">Sulfurimonas hongkongensis</name>
    <dbReference type="NCBI Taxonomy" id="1172190"/>
    <lineage>
        <taxon>Bacteria</taxon>
        <taxon>Pseudomonadati</taxon>
        <taxon>Campylobacterota</taxon>
        <taxon>Epsilonproteobacteria</taxon>
        <taxon>Campylobacterales</taxon>
        <taxon>Sulfurimonadaceae</taxon>
        <taxon>Sulfurimonas</taxon>
    </lineage>
</organism>
<comment type="caution">
    <text evidence="2">The sequence shown here is derived from an EMBL/GenBank/DDBJ whole genome shotgun (WGS) entry which is preliminary data.</text>
</comment>
<feature type="domain" description="Acyl-protein synthetase LuxE" evidence="1">
    <location>
        <begin position="27"/>
        <end position="378"/>
    </location>
</feature>
<dbReference type="RefSeq" id="WP_021288432.1">
    <property type="nucleotide sequence ID" value="NZ_AUPZ01000019.1"/>
</dbReference>
<dbReference type="STRING" id="1172190.M947_10990"/>
<dbReference type="InterPro" id="IPR007534">
    <property type="entry name" value="LuxE"/>
</dbReference>
<name>T0KCE5_9BACT</name>
<dbReference type="PATRIC" id="fig|1172190.3.peg.2120"/>